<reference evidence="2 3" key="1">
    <citation type="submission" date="2018-06" db="EMBL/GenBank/DDBJ databases">
        <title>Genomic Encyclopedia of Type Strains, Phase IV (KMG-IV): sequencing the most valuable type-strain genomes for metagenomic binning, comparative biology and taxonomic classification.</title>
        <authorList>
            <person name="Goeker M."/>
        </authorList>
    </citation>
    <scope>NUCLEOTIDE SEQUENCE [LARGE SCALE GENOMIC DNA]</scope>
    <source>
        <strain evidence="2 3">DSM 25619</strain>
    </source>
</reference>
<dbReference type="GO" id="GO:0008999">
    <property type="term" value="F:protein-N-terminal-alanine acetyltransferase activity"/>
    <property type="evidence" value="ECO:0007669"/>
    <property type="project" value="TreeGrafter"/>
</dbReference>
<organism evidence="2 3">
    <name type="scientific">Pseudochrobactrum asaccharolyticum</name>
    <dbReference type="NCBI Taxonomy" id="354351"/>
    <lineage>
        <taxon>Bacteria</taxon>
        <taxon>Pseudomonadati</taxon>
        <taxon>Pseudomonadota</taxon>
        <taxon>Alphaproteobacteria</taxon>
        <taxon>Hyphomicrobiales</taxon>
        <taxon>Brucellaceae</taxon>
        <taxon>Pseudochrobactrum</taxon>
    </lineage>
</organism>
<dbReference type="EMBL" id="QNRH01000001">
    <property type="protein sequence ID" value="RBO99178.1"/>
    <property type="molecule type" value="Genomic_DNA"/>
</dbReference>
<gene>
    <name evidence="2" type="ORF">DFR47_101789</name>
</gene>
<keyword evidence="3" id="KW-1185">Reference proteome</keyword>
<dbReference type="PANTHER" id="PTHR43441">
    <property type="entry name" value="RIBOSOMAL-PROTEIN-SERINE ACETYLTRANSFERASE"/>
    <property type="match status" value="1"/>
</dbReference>
<sequence>MDIRPFHQDDAAHLCNWFASEAELIQWGGPLLKYPLCEQQIEQMQSETEGNKPQRLMFSAFYNQELVGHAQLVLDWQHGVARLGRVAVNPTYRGQRLTQPFLQQIIKRLFDQEEFSRLELNVFTFNRAAIQTYRKLGFQLEGIRRSCLQVGNERWDTAIFGMLRSDIKTAESLCALAS</sequence>
<dbReference type="SUPFAM" id="SSF55729">
    <property type="entry name" value="Acyl-CoA N-acyltransferases (Nat)"/>
    <property type="match status" value="1"/>
</dbReference>
<dbReference type="Pfam" id="PF00583">
    <property type="entry name" value="Acetyltransf_1"/>
    <property type="match status" value="1"/>
</dbReference>
<dbReference type="PANTHER" id="PTHR43441:SF10">
    <property type="entry name" value="ACETYLTRANSFERASE"/>
    <property type="match status" value="1"/>
</dbReference>
<dbReference type="Proteomes" id="UP000252893">
    <property type="component" value="Unassembled WGS sequence"/>
</dbReference>
<dbReference type="CDD" id="cd04301">
    <property type="entry name" value="NAT_SF"/>
    <property type="match status" value="1"/>
</dbReference>
<dbReference type="OrthoDB" id="5815030at2"/>
<dbReference type="InterPro" id="IPR016181">
    <property type="entry name" value="Acyl_CoA_acyltransferase"/>
</dbReference>
<proteinExistence type="predicted"/>
<accession>A0A366ECP0</accession>
<evidence type="ECO:0000259" key="1">
    <source>
        <dbReference type="PROSITE" id="PS51186"/>
    </source>
</evidence>
<dbReference type="GO" id="GO:1990189">
    <property type="term" value="F:protein N-terminal-serine acetyltransferase activity"/>
    <property type="evidence" value="ECO:0007669"/>
    <property type="project" value="TreeGrafter"/>
</dbReference>
<evidence type="ECO:0000313" key="3">
    <source>
        <dbReference type="Proteomes" id="UP000252893"/>
    </source>
</evidence>
<comment type="caution">
    <text evidence="2">The sequence shown here is derived from an EMBL/GenBank/DDBJ whole genome shotgun (WGS) entry which is preliminary data.</text>
</comment>
<dbReference type="RefSeq" id="WP_113943034.1">
    <property type="nucleotide sequence ID" value="NZ_JBHEEG010000005.1"/>
</dbReference>
<dbReference type="GO" id="GO:0005737">
    <property type="term" value="C:cytoplasm"/>
    <property type="evidence" value="ECO:0007669"/>
    <property type="project" value="TreeGrafter"/>
</dbReference>
<dbReference type="InterPro" id="IPR051908">
    <property type="entry name" value="Ribosomal_N-acetyltransferase"/>
</dbReference>
<keyword evidence="2" id="KW-0808">Transferase</keyword>
<dbReference type="InterPro" id="IPR000182">
    <property type="entry name" value="GNAT_dom"/>
</dbReference>
<evidence type="ECO:0000313" key="2">
    <source>
        <dbReference type="EMBL" id="RBO99178.1"/>
    </source>
</evidence>
<dbReference type="PROSITE" id="PS51186">
    <property type="entry name" value="GNAT"/>
    <property type="match status" value="1"/>
</dbReference>
<feature type="domain" description="N-acetyltransferase" evidence="1">
    <location>
        <begin position="1"/>
        <end position="159"/>
    </location>
</feature>
<name>A0A366ECP0_9HYPH</name>
<dbReference type="Gene3D" id="3.40.630.30">
    <property type="match status" value="1"/>
</dbReference>
<protein>
    <submittedName>
        <fullName evidence="2">RimJ/RimL family protein N-acetyltransferase</fullName>
    </submittedName>
</protein>
<dbReference type="AlphaFoldDB" id="A0A366ECP0"/>